<dbReference type="SMART" id="SM00091">
    <property type="entry name" value="PAS"/>
    <property type="match status" value="2"/>
</dbReference>
<evidence type="ECO:0000256" key="7">
    <source>
        <dbReference type="ARBA" id="ARBA00022679"/>
    </source>
</evidence>
<dbReference type="SMART" id="SM00387">
    <property type="entry name" value="HATPase_c"/>
    <property type="match status" value="1"/>
</dbReference>
<evidence type="ECO:0000256" key="11">
    <source>
        <dbReference type="ARBA" id="ARBA00022777"/>
    </source>
</evidence>
<proteinExistence type="predicted"/>
<dbReference type="InterPro" id="IPR003661">
    <property type="entry name" value="HisK_dim/P_dom"/>
</dbReference>
<keyword evidence="11" id="KW-0418">Kinase</keyword>
<dbReference type="InterPro" id="IPR036097">
    <property type="entry name" value="HisK_dim/P_sf"/>
</dbReference>
<dbReference type="Pfam" id="PF08447">
    <property type="entry name" value="PAS_3"/>
    <property type="match status" value="2"/>
</dbReference>
<dbReference type="PROSITE" id="PS50113">
    <property type="entry name" value="PAC"/>
    <property type="match status" value="2"/>
</dbReference>
<protein>
    <recommendedName>
        <fullName evidence="3">histidine kinase</fullName>
        <ecNumber evidence="3">2.7.13.3</ecNumber>
    </recommendedName>
</protein>
<keyword evidence="5" id="KW-0997">Cell inner membrane</keyword>
<keyword evidence="15" id="KW-0472">Membrane</keyword>
<keyword evidence="9" id="KW-0677">Repeat</keyword>
<evidence type="ECO:0000259" key="18">
    <source>
        <dbReference type="PROSITE" id="PS50112"/>
    </source>
</evidence>
<dbReference type="Pfam" id="PF00512">
    <property type="entry name" value="HisKA"/>
    <property type="match status" value="1"/>
</dbReference>
<evidence type="ECO:0000313" key="21">
    <source>
        <dbReference type="Proteomes" id="UP000621799"/>
    </source>
</evidence>
<evidence type="ECO:0000256" key="14">
    <source>
        <dbReference type="ARBA" id="ARBA00023012"/>
    </source>
</evidence>
<accession>A0A928VYI2</accession>
<dbReference type="SMART" id="SM00388">
    <property type="entry name" value="HisKA"/>
    <property type="match status" value="1"/>
</dbReference>
<evidence type="ECO:0000256" key="10">
    <source>
        <dbReference type="ARBA" id="ARBA00022741"/>
    </source>
</evidence>
<evidence type="ECO:0000259" key="19">
    <source>
        <dbReference type="PROSITE" id="PS50113"/>
    </source>
</evidence>
<dbReference type="InterPro" id="IPR005467">
    <property type="entry name" value="His_kinase_dom"/>
</dbReference>
<feature type="coiled-coil region" evidence="16">
    <location>
        <begin position="65"/>
        <end position="107"/>
    </location>
</feature>
<organism evidence="20 21">
    <name type="scientific">Zarconia navalis LEGE 11467</name>
    <dbReference type="NCBI Taxonomy" id="1828826"/>
    <lineage>
        <taxon>Bacteria</taxon>
        <taxon>Bacillati</taxon>
        <taxon>Cyanobacteriota</taxon>
        <taxon>Cyanophyceae</taxon>
        <taxon>Oscillatoriophycideae</taxon>
        <taxon>Oscillatoriales</taxon>
        <taxon>Oscillatoriales incertae sedis</taxon>
        <taxon>Zarconia</taxon>
        <taxon>Zarconia navalis</taxon>
    </lineage>
</organism>
<keyword evidence="7" id="KW-0808">Transferase</keyword>
<dbReference type="Pfam" id="PF08448">
    <property type="entry name" value="PAS_4"/>
    <property type="match status" value="1"/>
</dbReference>
<dbReference type="PROSITE" id="PS50109">
    <property type="entry name" value="HIS_KIN"/>
    <property type="match status" value="1"/>
</dbReference>
<dbReference type="CDD" id="cd16922">
    <property type="entry name" value="HATPase_EvgS-ArcB-TorS-like"/>
    <property type="match status" value="1"/>
</dbReference>
<dbReference type="FunFam" id="2.10.70.100:FF:000001">
    <property type="entry name" value="Sensory transduction histidine kinase"/>
    <property type="match status" value="1"/>
</dbReference>
<dbReference type="PROSITE" id="PS50112">
    <property type="entry name" value="PAS"/>
    <property type="match status" value="2"/>
</dbReference>
<evidence type="ECO:0000256" key="6">
    <source>
        <dbReference type="ARBA" id="ARBA00022553"/>
    </source>
</evidence>
<evidence type="ECO:0000256" key="5">
    <source>
        <dbReference type="ARBA" id="ARBA00022519"/>
    </source>
</evidence>
<evidence type="ECO:0000256" key="8">
    <source>
        <dbReference type="ARBA" id="ARBA00022692"/>
    </source>
</evidence>
<feature type="domain" description="PAC" evidence="19">
    <location>
        <begin position="29"/>
        <end position="81"/>
    </location>
</feature>
<evidence type="ECO:0000256" key="9">
    <source>
        <dbReference type="ARBA" id="ARBA00022737"/>
    </source>
</evidence>
<dbReference type="InterPro" id="IPR013656">
    <property type="entry name" value="PAS_4"/>
</dbReference>
<dbReference type="CDD" id="cd00082">
    <property type="entry name" value="HisKA"/>
    <property type="match status" value="1"/>
</dbReference>
<dbReference type="InterPro" id="IPR003594">
    <property type="entry name" value="HATPase_dom"/>
</dbReference>
<keyword evidence="6" id="KW-0597">Phosphoprotein</keyword>
<feature type="domain" description="PAS" evidence="18">
    <location>
        <begin position="248"/>
        <end position="286"/>
    </location>
</feature>
<comment type="caution">
    <text evidence="20">The sequence shown here is derived from an EMBL/GenBank/DDBJ whole genome shotgun (WGS) entry which is preliminary data.</text>
</comment>
<feature type="domain" description="PAS" evidence="18">
    <location>
        <begin position="121"/>
        <end position="191"/>
    </location>
</feature>
<dbReference type="Gene3D" id="3.30.565.10">
    <property type="entry name" value="Histidine kinase-like ATPase, C-terminal domain"/>
    <property type="match status" value="1"/>
</dbReference>
<dbReference type="EC" id="2.7.13.3" evidence="3"/>
<evidence type="ECO:0000256" key="3">
    <source>
        <dbReference type="ARBA" id="ARBA00012438"/>
    </source>
</evidence>
<dbReference type="Gene3D" id="2.10.70.100">
    <property type="match status" value="1"/>
</dbReference>
<feature type="domain" description="PAC" evidence="19">
    <location>
        <begin position="195"/>
        <end position="247"/>
    </location>
</feature>
<keyword evidence="10" id="KW-0547">Nucleotide-binding</keyword>
<gene>
    <name evidence="20" type="ORF">IQ235_10195</name>
</gene>
<dbReference type="RefSeq" id="WP_264321375.1">
    <property type="nucleotide sequence ID" value="NZ_JADEXN010000157.1"/>
</dbReference>
<dbReference type="InterPro" id="IPR052162">
    <property type="entry name" value="Sensor_kinase/Photoreceptor"/>
</dbReference>
<dbReference type="Proteomes" id="UP000621799">
    <property type="component" value="Unassembled WGS sequence"/>
</dbReference>
<dbReference type="AlphaFoldDB" id="A0A928VYI2"/>
<dbReference type="SUPFAM" id="SSF47384">
    <property type="entry name" value="Homodimeric domain of signal transducing histidine kinase"/>
    <property type="match status" value="1"/>
</dbReference>
<dbReference type="InterPro" id="IPR013655">
    <property type="entry name" value="PAS_fold_3"/>
</dbReference>
<dbReference type="PANTHER" id="PTHR43304:SF1">
    <property type="entry name" value="PAC DOMAIN-CONTAINING PROTEIN"/>
    <property type="match status" value="1"/>
</dbReference>
<dbReference type="InterPro" id="IPR035965">
    <property type="entry name" value="PAS-like_dom_sf"/>
</dbReference>
<keyword evidence="14" id="KW-0902">Two-component regulatory system</keyword>
<evidence type="ECO:0000313" key="20">
    <source>
        <dbReference type="EMBL" id="MBE9041147.1"/>
    </source>
</evidence>
<dbReference type="InterPro" id="IPR000700">
    <property type="entry name" value="PAS-assoc_C"/>
</dbReference>
<dbReference type="CDD" id="cd00130">
    <property type="entry name" value="PAS"/>
    <property type="match status" value="2"/>
</dbReference>
<dbReference type="Gene3D" id="3.30.450.20">
    <property type="entry name" value="PAS domain"/>
    <property type="match status" value="2"/>
</dbReference>
<comment type="catalytic activity">
    <reaction evidence="1">
        <text>ATP + protein L-histidine = ADP + protein N-phospho-L-histidine.</text>
        <dbReference type="EC" id="2.7.13.3"/>
    </reaction>
</comment>
<keyword evidence="13" id="KW-1133">Transmembrane helix</keyword>
<dbReference type="SUPFAM" id="SSF55785">
    <property type="entry name" value="PYP-like sensor domain (PAS domain)"/>
    <property type="match status" value="3"/>
</dbReference>
<evidence type="ECO:0000256" key="2">
    <source>
        <dbReference type="ARBA" id="ARBA00004429"/>
    </source>
</evidence>
<evidence type="ECO:0000256" key="1">
    <source>
        <dbReference type="ARBA" id="ARBA00000085"/>
    </source>
</evidence>
<dbReference type="PANTHER" id="PTHR43304">
    <property type="entry name" value="PHYTOCHROME-LIKE PROTEIN CPH1"/>
    <property type="match status" value="1"/>
</dbReference>
<dbReference type="InterPro" id="IPR004358">
    <property type="entry name" value="Sig_transdc_His_kin-like_C"/>
</dbReference>
<evidence type="ECO:0000256" key="12">
    <source>
        <dbReference type="ARBA" id="ARBA00022840"/>
    </source>
</evidence>
<dbReference type="GO" id="GO:0005524">
    <property type="term" value="F:ATP binding"/>
    <property type="evidence" value="ECO:0007669"/>
    <property type="project" value="UniProtKB-KW"/>
</dbReference>
<dbReference type="PRINTS" id="PR00344">
    <property type="entry name" value="BCTRLSENSOR"/>
</dbReference>
<keyword evidence="12" id="KW-0067">ATP-binding</keyword>
<dbReference type="FunFam" id="3.30.565.10:FF:000023">
    <property type="entry name" value="PAS domain-containing sensor histidine kinase"/>
    <property type="match status" value="1"/>
</dbReference>
<dbReference type="SMART" id="SM00086">
    <property type="entry name" value="PAC"/>
    <property type="match status" value="3"/>
</dbReference>
<dbReference type="GO" id="GO:0005886">
    <property type="term" value="C:plasma membrane"/>
    <property type="evidence" value="ECO:0007669"/>
    <property type="project" value="UniProtKB-SubCell"/>
</dbReference>
<keyword evidence="8" id="KW-0812">Transmembrane</keyword>
<evidence type="ECO:0000259" key="17">
    <source>
        <dbReference type="PROSITE" id="PS50109"/>
    </source>
</evidence>
<evidence type="ECO:0000256" key="15">
    <source>
        <dbReference type="ARBA" id="ARBA00023136"/>
    </source>
</evidence>
<name>A0A928VYI2_9CYAN</name>
<reference evidence="20" key="1">
    <citation type="submission" date="2020-10" db="EMBL/GenBank/DDBJ databases">
        <authorList>
            <person name="Castelo-Branco R."/>
            <person name="Eusebio N."/>
            <person name="Adriana R."/>
            <person name="Vieira A."/>
            <person name="Brugerolle De Fraissinette N."/>
            <person name="Rezende De Castro R."/>
            <person name="Schneider M.P."/>
            <person name="Vasconcelos V."/>
            <person name="Leao P.N."/>
        </authorList>
    </citation>
    <scope>NUCLEOTIDE SEQUENCE</scope>
    <source>
        <strain evidence="20">LEGE 11467</strain>
    </source>
</reference>
<dbReference type="InterPro" id="IPR000014">
    <property type="entry name" value="PAS"/>
</dbReference>
<dbReference type="SUPFAM" id="SSF55874">
    <property type="entry name" value="ATPase domain of HSP90 chaperone/DNA topoisomerase II/histidine kinase"/>
    <property type="match status" value="1"/>
</dbReference>
<dbReference type="InterPro" id="IPR001610">
    <property type="entry name" value="PAC"/>
</dbReference>
<keyword evidence="21" id="KW-1185">Reference proteome</keyword>
<dbReference type="NCBIfam" id="TIGR00229">
    <property type="entry name" value="sensory_box"/>
    <property type="match status" value="3"/>
</dbReference>
<dbReference type="EMBL" id="JADEXN010000157">
    <property type="protein sequence ID" value="MBE9041147.1"/>
    <property type="molecule type" value="Genomic_DNA"/>
</dbReference>
<keyword evidence="4" id="KW-1003">Cell membrane</keyword>
<dbReference type="Pfam" id="PF02518">
    <property type="entry name" value="HATPase_c"/>
    <property type="match status" value="1"/>
</dbReference>
<evidence type="ECO:0000256" key="16">
    <source>
        <dbReference type="SAM" id="Coils"/>
    </source>
</evidence>
<keyword evidence="16" id="KW-0175">Coiled coil</keyword>
<feature type="domain" description="Histidine kinase" evidence="17">
    <location>
        <begin position="381"/>
        <end position="598"/>
    </location>
</feature>
<evidence type="ECO:0000256" key="4">
    <source>
        <dbReference type="ARBA" id="ARBA00022475"/>
    </source>
</evidence>
<dbReference type="GO" id="GO:0000155">
    <property type="term" value="F:phosphorelay sensor kinase activity"/>
    <property type="evidence" value="ECO:0007669"/>
    <property type="project" value="InterPro"/>
</dbReference>
<sequence>MTTFTALWKPSTPKIAEAFAKQRQAGESTDIEYRIVRPDGERRWIHDRSFPIRDESGQVCRLAGIAEDITERKQTELALQELKKELKQRVEERTAQLKQTNRQLEYEIRERQQIEVSLRFFEERFRTIFEQAAVGINIGSADGRFIQINQKTCDIIGYSADELQTKTRLDTIAPQYRQAYRHRSEAIFRGECHTFSIELQLIHKEGHPVWVNITVSILSTRDGNPRYDVAIVEDISDRKRIERELRTSQQKYKTLFETLPIGVGMTDETGNFIEANAALERIVGISIGDGRQYTCHEPPWQPMGADGIPMLPEELASVAALTESRIVEDCEERITNGNGEITWLSVTAAPIPLDRYGVAIAYLDITERKQTEQMKDEFIAIASHELRTPLTSLRASLGLLATGKLGNLSDSGKRLLEFAVLDTQRLVRLVNDILDLQHLKFGAQALNFQACPLDRPIQQAVSVIEPIAQNAGITLSICSVSEIAYIDPDSIVQVLTNLLANAIKFSSRGETVWLSVSSQEGQLCVSVTDCGRGIPVDKLGNIFEPFSQVNTSDSPTDEGTGLGLAICRSIIDRHGGRIWVESSLGEGSTFYFTVAVSTSGRSQSASTSN</sequence>
<evidence type="ECO:0000256" key="13">
    <source>
        <dbReference type="ARBA" id="ARBA00022989"/>
    </source>
</evidence>
<dbReference type="InterPro" id="IPR036890">
    <property type="entry name" value="HATPase_C_sf"/>
</dbReference>
<dbReference type="Gene3D" id="1.10.287.130">
    <property type="match status" value="1"/>
</dbReference>
<comment type="subcellular location">
    <subcellularLocation>
        <location evidence="2">Cell inner membrane</location>
        <topology evidence="2">Multi-pass membrane protein</topology>
    </subcellularLocation>
</comment>